<accession>A0A1Y1JG35</accession>
<dbReference type="InterPro" id="IPR008254">
    <property type="entry name" value="Flavodoxin/NO_synth"/>
</dbReference>
<dbReference type="PANTHER" id="PTHR19384:SF17">
    <property type="entry name" value="NADPH--CYTOCHROME P450 REDUCTASE"/>
    <property type="match status" value="1"/>
</dbReference>
<dbReference type="PANTHER" id="PTHR19384">
    <property type="entry name" value="NITRIC OXIDE SYNTHASE-RELATED"/>
    <property type="match status" value="1"/>
</dbReference>
<dbReference type="EC" id="1.6.2.4" evidence="8"/>
<dbReference type="GO" id="GO:0003958">
    <property type="term" value="F:NADPH-hemoprotein reductase activity"/>
    <property type="evidence" value="ECO:0007669"/>
    <property type="project" value="UniProtKB-EC"/>
</dbReference>
<evidence type="ECO:0000256" key="2">
    <source>
        <dbReference type="ARBA" id="ARBA00001974"/>
    </source>
</evidence>
<protein>
    <recommendedName>
        <fullName evidence="8">NADPH--hemoprotein reductase</fullName>
        <ecNumber evidence="8">1.6.2.4</ecNumber>
    </recommendedName>
</protein>
<comment type="caution">
    <text evidence="10">The sequence shown here is derived from an EMBL/GenBank/DDBJ whole genome shotgun (WGS) entry which is preliminary data.</text>
</comment>
<dbReference type="Gene3D" id="3.40.50.80">
    <property type="entry name" value="Nucleotide-binding domain of ferredoxin-NADP reductase (FNR) module"/>
    <property type="match status" value="1"/>
</dbReference>
<dbReference type="Gene3D" id="2.40.30.10">
    <property type="entry name" value="Translation factors"/>
    <property type="match status" value="1"/>
</dbReference>
<evidence type="ECO:0000256" key="8">
    <source>
        <dbReference type="ARBA" id="ARBA00023797"/>
    </source>
</evidence>
<keyword evidence="4" id="KW-0288">FMN</keyword>
<name>A0A1Y1JG35_PLAGO</name>
<dbReference type="OMA" id="CAPVNRD"/>
<dbReference type="GeneID" id="39747008"/>
<dbReference type="RefSeq" id="XP_028542884.1">
    <property type="nucleotide sequence ID" value="XM_028687083.1"/>
</dbReference>
<dbReference type="GO" id="GO:0005829">
    <property type="term" value="C:cytosol"/>
    <property type="evidence" value="ECO:0007669"/>
    <property type="project" value="TreeGrafter"/>
</dbReference>
<comment type="cofactor">
    <cofactor evidence="1">
        <name>FMN</name>
        <dbReference type="ChEBI" id="CHEBI:58210"/>
    </cofactor>
</comment>
<dbReference type="InterPro" id="IPR017938">
    <property type="entry name" value="Riboflavin_synthase-like_b-brl"/>
</dbReference>
<evidence type="ECO:0000256" key="7">
    <source>
        <dbReference type="ARBA" id="ARBA00023002"/>
    </source>
</evidence>
<evidence type="ECO:0000256" key="1">
    <source>
        <dbReference type="ARBA" id="ARBA00001917"/>
    </source>
</evidence>
<evidence type="ECO:0000256" key="5">
    <source>
        <dbReference type="ARBA" id="ARBA00022827"/>
    </source>
</evidence>
<evidence type="ECO:0000313" key="11">
    <source>
        <dbReference type="Proteomes" id="UP000195521"/>
    </source>
</evidence>
<dbReference type="Pfam" id="PF00667">
    <property type="entry name" value="FAD_binding_1"/>
    <property type="match status" value="1"/>
</dbReference>
<dbReference type="InterPro" id="IPR029039">
    <property type="entry name" value="Flavoprotein-like_sf"/>
</dbReference>
<dbReference type="InterPro" id="IPR003097">
    <property type="entry name" value="CysJ-like_FAD-binding"/>
</dbReference>
<dbReference type="InterPro" id="IPR039261">
    <property type="entry name" value="FNR_nucleotide-bd"/>
</dbReference>
<dbReference type="SUPFAM" id="SSF52218">
    <property type="entry name" value="Flavoproteins"/>
    <property type="match status" value="1"/>
</dbReference>
<dbReference type="Gene3D" id="3.40.50.360">
    <property type="match status" value="1"/>
</dbReference>
<dbReference type="SUPFAM" id="SSF63380">
    <property type="entry name" value="Riboflavin synthase domain-like"/>
    <property type="match status" value="1"/>
</dbReference>
<keyword evidence="5" id="KW-0274">FAD</keyword>
<evidence type="ECO:0000313" key="10">
    <source>
        <dbReference type="EMBL" id="GAW80295.1"/>
    </source>
</evidence>
<dbReference type="Proteomes" id="UP000195521">
    <property type="component" value="Unassembled WGS sequence"/>
</dbReference>
<dbReference type="InterPro" id="IPR001433">
    <property type="entry name" value="OxRdtase_FAD/NAD-bd"/>
</dbReference>
<dbReference type="PRINTS" id="PR00369">
    <property type="entry name" value="FLAVODOXIN"/>
</dbReference>
<dbReference type="EMBL" id="BDQF01000008">
    <property type="protein sequence ID" value="GAW80295.1"/>
    <property type="molecule type" value="Genomic_DNA"/>
</dbReference>
<dbReference type="InterPro" id="IPR023173">
    <property type="entry name" value="NADPH_Cyt_P450_Rdtase_alpha"/>
</dbReference>
<organism evidence="10 11">
    <name type="scientific">Plasmodium gonderi</name>
    <dbReference type="NCBI Taxonomy" id="77519"/>
    <lineage>
        <taxon>Eukaryota</taxon>
        <taxon>Sar</taxon>
        <taxon>Alveolata</taxon>
        <taxon>Apicomplexa</taxon>
        <taxon>Aconoidasida</taxon>
        <taxon>Haemosporida</taxon>
        <taxon>Plasmodiidae</taxon>
        <taxon>Plasmodium</taxon>
        <taxon>Plasmodium (Plasmodium)</taxon>
    </lineage>
</organism>
<dbReference type="InterPro" id="IPR001094">
    <property type="entry name" value="Flavdoxin-like"/>
</dbReference>
<gene>
    <name evidence="10" type="ORF">PGO_072100</name>
</gene>
<dbReference type="AlphaFoldDB" id="A0A1Y1JG35"/>
<comment type="cofactor">
    <cofactor evidence="2">
        <name>FAD</name>
        <dbReference type="ChEBI" id="CHEBI:57692"/>
    </cofactor>
</comment>
<keyword evidence="11" id="KW-1185">Reference proteome</keyword>
<reference evidence="11" key="1">
    <citation type="submission" date="2017-04" db="EMBL/GenBank/DDBJ databases">
        <title>Plasmodium gonderi genome.</title>
        <authorList>
            <person name="Arisue N."/>
            <person name="Honma H."/>
            <person name="Kawai S."/>
            <person name="Tougan T."/>
            <person name="Tanabe K."/>
            <person name="Horii T."/>
        </authorList>
    </citation>
    <scope>NUCLEOTIDE SEQUENCE [LARGE SCALE GENOMIC DNA]</scope>
    <source>
        <strain evidence="11">ATCC 30045</strain>
    </source>
</reference>
<dbReference type="PRINTS" id="PR00371">
    <property type="entry name" value="FPNCR"/>
</dbReference>
<feature type="domain" description="Flavodoxin-like" evidence="9">
    <location>
        <begin position="61"/>
        <end position="204"/>
    </location>
</feature>
<evidence type="ECO:0000256" key="4">
    <source>
        <dbReference type="ARBA" id="ARBA00022643"/>
    </source>
</evidence>
<sequence length="754" mass="88398">MNKGVSRLFFQCSIFFTCTVFLCWKIKHTTLFQKFVSIIKKCSIFRKNIPDLINEEIKNNIKIYFGSQGGTAEHFAKELDSNLSDMFKIKADVIDLEYFNKEEIKKFGVRIFIIATYGDGEPTDNATAFFKWLKNLNHDNTYFRNTKYSIMGLGSKQYKHFNKVAKKLANYLTKFKAEQISENMYGDDDDNIYQDFEIWKNNLFKGLIKLLHLKDDIIPLHFVAEDVVEFVDWKTLPEINLHIRYEEDIGVGIHNKHEYSDETTSTNLQIEKVHNNKNEHINLSHQTMDITGKFYFNHHEGKILSNQNLLKNVKEIVYDDKVNHITISVKNVSFKAADTLVILPKNSRQVISWWLKRLGIDDKDKRKAFTFVLRNIKEEPSIISCDNGSNLNNLPNNNSTVPPHRKHEEDTSFCIPFPTPCSVEDALGYYCDLTTIPRINILKKFKCFIKDVEELKMFNFILSNKQRNTFFNICKQSNMTFIEFVDIFMSKSIFELTPFLQLIPRNNPKSYTISSSPKEAEDIISLTVKKKQYPIHSLRKALKSFKNNDMLPQISEHKLRELCCRRWFKGTSSFYITEELNTNDVIKFNLKSSKFCLPTHLESTSIIMIATGTGIAPFKAFLTEFKHFDETCMQNGIAKKAKRILFFGCRRREIDFLYEKEITQAQERKYIDEAFLAFSRDQNEKIYVQDLILDKKDLVWNLIQKGAYIYVCGNSNMSKDVNRTINTLPVHYKQNDKKFTKRLKKLGRYVEEMW</sequence>
<dbReference type="PROSITE" id="PS50902">
    <property type="entry name" value="FLAVODOXIN_LIKE"/>
    <property type="match status" value="1"/>
</dbReference>
<keyword evidence="3" id="KW-0285">Flavoprotein</keyword>
<keyword evidence="6" id="KW-0521">NADP</keyword>
<proteinExistence type="predicted"/>
<dbReference type="Pfam" id="PF00258">
    <property type="entry name" value="Flavodoxin_1"/>
    <property type="match status" value="1"/>
</dbReference>
<dbReference type="GO" id="GO:0010181">
    <property type="term" value="F:FMN binding"/>
    <property type="evidence" value="ECO:0007669"/>
    <property type="project" value="InterPro"/>
</dbReference>
<dbReference type="SUPFAM" id="SSF52343">
    <property type="entry name" value="Ferredoxin reductase-like, C-terminal NADP-linked domain"/>
    <property type="match status" value="1"/>
</dbReference>
<dbReference type="Gene3D" id="1.20.990.10">
    <property type="entry name" value="NADPH-cytochrome p450 Reductase, Chain A, domain 3"/>
    <property type="match status" value="1"/>
</dbReference>
<evidence type="ECO:0000256" key="6">
    <source>
        <dbReference type="ARBA" id="ARBA00022857"/>
    </source>
</evidence>
<dbReference type="OrthoDB" id="1688044at2759"/>
<dbReference type="GO" id="GO:0050660">
    <property type="term" value="F:flavin adenine dinucleotide binding"/>
    <property type="evidence" value="ECO:0007669"/>
    <property type="project" value="TreeGrafter"/>
</dbReference>
<dbReference type="Pfam" id="PF00175">
    <property type="entry name" value="NAD_binding_1"/>
    <property type="match status" value="1"/>
</dbReference>
<evidence type="ECO:0000259" key="9">
    <source>
        <dbReference type="PROSITE" id="PS50902"/>
    </source>
</evidence>
<evidence type="ECO:0000256" key="3">
    <source>
        <dbReference type="ARBA" id="ARBA00022630"/>
    </source>
</evidence>
<dbReference type="InterPro" id="IPR001709">
    <property type="entry name" value="Flavoprot_Pyr_Nucl_cyt_Rdtase"/>
</dbReference>
<keyword evidence="7" id="KW-0560">Oxidoreductase</keyword>